<comment type="caution">
    <text evidence="2">The sequence shown here is derived from an EMBL/GenBank/DDBJ whole genome shotgun (WGS) entry which is preliminary data.</text>
</comment>
<dbReference type="HOGENOM" id="CLU_2848864_0_0_6"/>
<organism evidence="2 3">
    <name type="scientific">Xenorhabdus bovienii str. kraussei Becker Underwood</name>
    <dbReference type="NCBI Taxonomy" id="1398204"/>
    <lineage>
        <taxon>Bacteria</taxon>
        <taxon>Pseudomonadati</taxon>
        <taxon>Pseudomonadota</taxon>
        <taxon>Gammaproteobacteria</taxon>
        <taxon>Enterobacterales</taxon>
        <taxon>Morganellaceae</taxon>
        <taxon>Xenorhabdus</taxon>
    </lineage>
</organism>
<gene>
    <name evidence="2" type="ORF">XBKB1_4140057</name>
</gene>
<proteinExistence type="predicted"/>
<dbReference type="AlphaFoldDB" id="A0A077Q105"/>
<evidence type="ECO:0000256" key="1">
    <source>
        <dbReference type="SAM" id="Phobius"/>
    </source>
</evidence>
<sequence length="65" mass="7809">MFDDLNIFCSVPLLHFLLFFIITMLFFDMLFIKDVLLKILSCPCDIIDMYMLILILKLTLLHFYL</sequence>
<feature type="transmembrane region" description="Helical" evidence="1">
    <location>
        <begin position="12"/>
        <end position="32"/>
    </location>
</feature>
<dbReference type="EMBL" id="CBSZ010000351">
    <property type="protein sequence ID" value="CDH25629.1"/>
    <property type="molecule type" value="Genomic_DNA"/>
</dbReference>
<name>A0A077Q105_XENBV</name>
<dbReference type="Proteomes" id="UP000028493">
    <property type="component" value="Unassembled WGS sequence"/>
</dbReference>
<reference evidence="2" key="1">
    <citation type="submission" date="2013-07" db="EMBL/GenBank/DDBJ databases">
        <title>Sub-species coevolution in mutualistic symbiosis.</title>
        <authorList>
            <person name="Murfin K."/>
            <person name="Klassen J."/>
            <person name="Lee M."/>
            <person name="Forst S."/>
            <person name="Stock P."/>
            <person name="Goodrich-Blair H."/>
        </authorList>
    </citation>
    <scope>NUCLEOTIDE SEQUENCE [LARGE SCALE GENOMIC DNA]</scope>
    <source>
        <strain evidence="2">Kraussei Becker Underwood</strain>
    </source>
</reference>
<evidence type="ECO:0000313" key="3">
    <source>
        <dbReference type="Proteomes" id="UP000028493"/>
    </source>
</evidence>
<feature type="transmembrane region" description="Helical" evidence="1">
    <location>
        <begin position="44"/>
        <end position="64"/>
    </location>
</feature>
<keyword evidence="1" id="KW-1133">Transmembrane helix</keyword>
<evidence type="ECO:0000313" key="2">
    <source>
        <dbReference type="EMBL" id="CDH25629.1"/>
    </source>
</evidence>
<keyword evidence="1" id="KW-0812">Transmembrane</keyword>
<accession>A0A077Q105</accession>
<keyword evidence="1" id="KW-0472">Membrane</keyword>
<protein>
    <submittedName>
        <fullName evidence="2">Uncharacterized protein</fullName>
    </submittedName>
</protein>